<dbReference type="EMBL" id="JAXIOK010000005">
    <property type="protein sequence ID" value="KAK4771478.1"/>
    <property type="molecule type" value="Genomic_DNA"/>
</dbReference>
<feature type="compositionally biased region" description="Acidic residues" evidence="5">
    <location>
        <begin position="1877"/>
        <end position="1886"/>
    </location>
</feature>
<feature type="domain" description="Nucleoprotein TPR/MLP1-2" evidence="6">
    <location>
        <begin position="1039"/>
        <end position="1166"/>
    </location>
</feature>
<comment type="caution">
    <text evidence="9">The sequence shown here is derived from an EMBL/GenBank/DDBJ whole genome shotgun (WGS) entry which is preliminary data.</text>
</comment>
<comment type="subcellular location">
    <subcellularLocation>
        <location evidence="1">Nucleus</location>
    </subcellularLocation>
</comment>
<dbReference type="PANTHER" id="PTHR18898">
    <property type="entry name" value="NUCLEOPROTEIN TPR-RELATED"/>
    <property type="match status" value="1"/>
</dbReference>
<evidence type="ECO:0000259" key="6">
    <source>
        <dbReference type="Pfam" id="PF07926"/>
    </source>
</evidence>
<feature type="coiled-coil region" evidence="4">
    <location>
        <begin position="677"/>
        <end position="732"/>
    </location>
</feature>
<evidence type="ECO:0008006" key="11">
    <source>
        <dbReference type="Google" id="ProtNLM"/>
    </source>
</evidence>
<feature type="coiled-coil region" evidence="4">
    <location>
        <begin position="1253"/>
        <end position="1528"/>
    </location>
</feature>
<gene>
    <name evidence="9" type="ORF">SAY87_032010</name>
</gene>
<keyword evidence="2 4" id="KW-0175">Coiled coil</keyword>
<proteinExistence type="predicted"/>
<reference evidence="9 10" key="1">
    <citation type="journal article" date="2023" name="Hortic Res">
        <title>Pangenome of water caltrop reveals structural variations and asymmetric subgenome divergence after allopolyploidization.</title>
        <authorList>
            <person name="Zhang X."/>
            <person name="Chen Y."/>
            <person name="Wang L."/>
            <person name="Yuan Y."/>
            <person name="Fang M."/>
            <person name="Shi L."/>
            <person name="Lu R."/>
            <person name="Comes H.P."/>
            <person name="Ma Y."/>
            <person name="Chen Y."/>
            <person name="Huang G."/>
            <person name="Zhou Y."/>
            <person name="Zheng Z."/>
            <person name="Qiu Y."/>
        </authorList>
    </citation>
    <scope>NUCLEOTIDE SEQUENCE [LARGE SCALE GENOMIC DNA]</scope>
    <source>
        <tissue evidence="9">Roots</tissue>
    </source>
</reference>
<feature type="coiled-coil region" evidence="4">
    <location>
        <begin position="803"/>
        <end position="862"/>
    </location>
</feature>
<dbReference type="GO" id="GO:0006406">
    <property type="term" value="P:mRNA export from nucleus"/>
    <property type="evidence" value="ECO:0007669"/>
    <property type="project" value="TreeGrafter"/>
</dbReference>
<feature type="compositionally biased region" description="Low complexity" evidence="5">
    <location>
        <begin position="2015"/>
        <end position="2025"/>
    </location>
</feature>
<feature type="coiled-coil region" evidence="4">
    <location>
        <begin position="895"/>
        <end position="1007"/>
    </location>
</feature>
<feature type="compositionally biased region" description="Acidic residues" evidence="5">
    <location>
        <begin position="1819"/>
        <end position="1840"/>
    </location>
</feature>
<dbReference type="Pfam" id="PF07926">
    <property type="entry name" value="TPR_MLP1_2"/>
    <property type="match status" value="1"/>
</dbReference>
<keyword evidence="10" id="KW-1185">Reference proteome</keyword>
<dbReference type="GO" id="GO:0006606">
    <property type="term" value="P:protein import into nucleus"/>
    <property type="evidence" value="ECO:0007669"/>
    <property type="project" value="InterPro"/>
</dbReference>
<name>A0AAN7KLH2_9MYRT</name>
<dbReference type="PANTHER" id="PTHR18898:SF2">
    <property type="entry name" value="NUCLEOPROTEIN TPR"/>
    <property type="match status" value="1"/>
</dbReference>
<feature type="coiled-coil region" evidence="4">
    <location>
        <begin position="1103"/>
        <end position="1225"/>
    </location>
</feature>
<evidence type="ECO:0000256" key="4">
    <source>
        <dbReference type="SAM" id="Coils"/>
    </source>
</evidence>
<feature type="compositionally biased region" description="Low complexity" evidence="5">
    <location>
        <begin position="1939"/>
        <end position="1967"/>
    </location>
</feature>
<feature type="compositionally biased region" description="Acidic residues" evidence="5">
    <location>
        <begin position="1761"/>
        <end position="1773"/>
    </location>
</feature>
<evidence type="ECO:0000313" key="9">
    <source>
        <dbReference type="EMBL" id="KAK4771478.1"/>
    </source>
</evidence>
<feature type="domain" description="Nucleoprotein TPR/MPL1" evidence="7">
    <location>
        <begin position="171"/>
        <end position="249"/>
    </location>
</feature>
<feature type="compositionally biased region" description="Polar residues" evidence="5">
    <location>
        <begin position="1665"/>
        <end position="1674"/>
    </location>
</feature>
<feature type="compositionally biased region" description="Basic and acidic residues" evidence="5">
    <location>
        <begin position="1976"/>
        <end position="1985"/>
    </location>
</feature>
<feature type="domain" description="NUA/TPR/MLP1-2-like" evidence="8">
    <location>
        <begin position="491"/>
        <end position="595"/>
    </location>
</feature>
<feature type="compositionally biased region" description="Basic residues" evidence="5">
    <location>
        <begin position="2001"/>
        <end position="2014"/>
    </location>
</feature>
<sequence length="2031" mass="228844">MPLFLSEDEFARCSGDAAFVAEKADDFIRKLFRELETVKAESDASSITAEQTCSLLEQKYQSLSSEFYEVQSKCAQLQSSIDQRLSELADVQAQKHQLHLKSIEKDAEVERLVTEVSELHKSKRQLIELVERKDLELSEKNATIKSYLDKIISLTDVASEREVRLNDIEAELTRNRALCSRMSQEKELIERHNLWLNDELKIKVDSLIELRRAHADLDADLSSKLSDAERRFSEISTSLKLKEERVRELETRLTSLQEEFSSSKDAAAANDERFTAEISTVHKLVDLYKQSSEEWSGKARELEGVIKALETHLTQVENDYKDKLDKELSVRRQAEKEAEDLKVKLEKCEAELEPLRKENESNLFPLSNFSTERLMLSSELNEIAEANSVIIPKVPAGVSGTALAASLLRDGWSLTKMYVKYQEAVDALKHEQLGRKEAEAVLQRVLYELEEKAEIILDERAEHERMAEAYSLMNQKLQQSISEQSNLEKNIQILKADIKRRERDYMSVQKEVDDLQQQITVLLKECRDIQLRCGSDVRDNDYVEPMNVDFESDRDVDKVISQRLLTFKDIKGLVEQNVQLRSLVRSFSDQIADKEMEFKDKLDLEIKKNTEEGALRVASLLQRAEELTQMTESLNASVAMYKRLYEEEYKRHISHSPAAVAVTEGRADFKLLIEGSQEAAKRAQELAADRVRSLEEELDKSRARIISLQSERDKLALEADFVREKVDALMKESESKRHELDGVLARNVEFTQLIVDYQRKIRDSTESLHTAEEISRKLTMEVSILKHEKELLANAEKRACDEVKNLSDRVHRLQATLDTLQSTDEVRQEARAAEKRKQEEYIKQIEREWAEAKNELQEERHNSRNITLDRDQTLKSALKQVEDLGKQLADALHAVAVAESKAAVAEARFSDMEKQIRSSGSKVGGYEGTTFISTNEVVAEVQISKEDIDKLKEEAKTNKEHMLQYKSIAQVNETALKQMEHAHENFKAEAERLKISLEAEVLSLRERVCQLETEVTLKSKDVASSIAAREEALALSSAEITKLKEESVAKASEVGSLETKISLLEDKWKSEHERWRSAHANYERQVILQSETIQELTRTSEVLALLQEETSGLRKSADMLKRENDELKSRWSTDKSLLEESRNVAEKKYSELNEQNKILHDRLEALHIQLAERDRSGGNIDSPDSSLQNVINYLRRTKEIAETEISLLKQEKLRLQSQLESALKAAETAQASLHAELASSKAVMFTEEEFKSLQIQVREMNLLRESNSQLREENKHNFEECQRLRDEAQKFRIEYDNLEKLLREKQVEVETCKKEIEWQKGEKAQLEKRVSELVQKCGNIDIENYEHMKIEFSQIQEKLKENEVQIEELKVLASQKQDTVSQIEQTLQNCRSELNEKEDKHRKIAFQLKRRADNLAKEKEELNKENQVLLKQLEDLKQGKRPTADVSVEQLMKEKEEKDTRIQMLEKTIEKQRDILKKEKERRQKSEDIIADSFKRADEEKSKVINELEKHKLALKQVSGEVEKIKQAEDNLPEITSAAEILTGNTLDDHVSGYFLAMENFERVAQSVSGDPGGGRASIQDSSAVSATPNLLPVSGTLAQATTGIPVTSSISLPPKPAVEERDKKLLLPKPSSDTRKNVRRLVRPRLKPEDVQQQDTEMPGVENTGKQLISSLQGPAAEGAVEGSSVHQPPRKRQLAPSTASFVDQSADDGESALKRSKGLDLSQQEDPSEGGQAVEPPEEALDTQPPVMDKNKDSGGDLQMEDTEISSENVEEDQKKEQNHSGGIDEENLDPAGSGQGDMMSGTVPNSDVVLMVEDQQMVDESDKEEGELASDIADPEEGGSGAGDVSPEAGMEGEKPEEAAATTPTASPIRGGEDVDAVFEEMDNSSSLEAPLPDDEKGEEEGEIPDEMVADADVSKIESEQQQVSSETAAGASSVLPTPSIRRSPSPSSGVSPSPGLSPSLTTVGSSSTTINLRERAREKAALRQAGTLPSTTPSRGRAVRGRAVRGRIGRTARGGSQPPGESGQGSR</sequence>
<keyword evidence="3" id="KW-0539">Nucleus</keyword>
<evidence type="ECO:0000256" key="3">
    <source>
        <dbReference type="ARBA" id="ARBA00023242"/>
    </source>
</evidence>
<feature type="coiled-coil region" evidence="4">
    <location>
        <begin position="446"/>
        <end position="532"/>
    </location>
</feature>
<dbReference type="GO" id="GO:0005643">
    <property type="term" value="C:nuclear pore"/>
    <property type="evidence" value="ECO:0007669"/>
    <property type="project" value="TreeGrafter"/>
</dbReference>
<evidence type="ECO:0000259" key="8">
    <source>
        <dbReference type="Pfam" id="PF25785"/>
    </source>
</evidence>
<feature type="coiled-coil region" evidence="4">
    <location>
        <begin position="239"/>
        <end position="266"/>
    </location>
</feature>
<dbReference type="Proteomes" id="UP001345219">
    <property type="component" value="Chromosome 24"/>
</dbReference>
<dbReference type="GO" id="GO:0017056">
    <property type="term" value="F:structural constituent of nuclear pore"/>
    <property type="evidence" value="ECO:0007669"/>
    <property type="project" value="TreeGrafter"/>
</dbReference>
<evidence type="ECO:0000256" key="5">
    <source>
        <dbReference type="SAM" id="MobiDB-lite"/>
    </source>
</evidence>
<feature type="region of interest" description="Disordered" evidence="5">
    <location>
        <begin position="1607"/>
        <end position="2031"/>
    </location>
</feature>
<dbReference type="InterPro" id="IPR057974">
    <property type="entry name" value="NUA/TPR/MLP1-2-like_dom"/>
</dbReference>
<accession>A0AAN7KLH2</accession>
<evidence type="ECO:0000259" key="7">
    <source>
        <dbReference type="Pfam" id="PF25481"/>
    </source>
</evidence>
<dbReference type="Pfam" id="PF25481">
    <property type="entry name" value="Nucleoprot-TPR"/>
    <property type="match status" value="1"/>
</dbReference>
<protein>
    <recommendedName>
        <fullName evidence="11">Nucleoprotein TPR/MLP1 domain-containing protein</fullName>
    </recommendedName>
</protein>
<evidence type="ECO:0000256" key="2">
    <source>
        <dbReference type="ARBA" id="ARBA00023054"/>
    </source>
</evidence>
<dbReference type="Pfam" id="PF25785">
    <property type="entry name" value="TPR"/>
    <property type="match status" value="1"/>
</dbReference>
<feature type="compositionally biased region" description="Low complexity" evidence="5">
    <location>
        <begin position="1862"/>
        <end position="1871"/>
    </location>
</feature>
<evidence type="ECO:0000256" key="1">
    <source>
        <dbReference type="ARBA" id="ARBA00004123"/>
    </source>
</evidence>
<feature type="coiled-coil region" evidence="4">
    <location>
        <begin position="299"/>
        <end position="358"/>
    </location>
</feature>
<organism evidence="9 10">
    <name type="scientific">Trapa incisa</name>
    <dbReference type="NCBI Taxonomy" id="236973"/>
    <lineage>
        <taxon>Eukaryota</taxon>
        <taxon>Viridiplantae</taxon>
        <taxon>Streptophyta</taxon>
        <taxon>Embryophyta</taxon>
        <taxon>Tracheophyta</taxon>
        <taxon>Spermatophyta</taxon>
        <taxon>Magnoliopsida</taxon>
        <taxon>eudicotyledons</taxon>
        <taxon>Gunneridae</taxon>
        <taxon>Pentapetalae</taxon>
        <taxon>rosids</taxon>
        <taxon>malvids</taxon>
        <taxon>Myrtales</taxon>
        <taxon>Lythraceae</taxon>
        <taxon>Trapa</taxon>
    </lineage>
</organism>
<feature type="compositionally biased region" description="Acidic residues" evidence="5">
    <location>
        <begin position="1895"/>
        <end position="1913"/>
    </location>
</feature>
<dbReference type="InterPro" id="IPR012929">
    <property type="entry name" value="Nucleoprot-TPR/MLP1-2_dom"/>
</dbReference>
<dbReference type="InterPro" id="IPR057577">
    <property type="entry name" value="Nucleoprot-TPR/MLP1_dom"/>
</dbReference>
<evidence type="ECO:0000313" key="10">
    <source>
        <dbReference type="Proteomes" id="UP001345219"/>
    </source>
</evidence>